<dbReference type="Pfam" id="PF00728">
    <property type="entry name" value="Glyco_hydro_20"/>
    <property type="match status" value="1"/>
</dbReference>
<dbReference type="STRING" id="1246995.AFR_06925"/>
<dbReference type="HOGENOM" id="CLU_007082_5_1_11"/>
<evidence type="ECO:0000256" key="4">
    <source>
        <dbReference type="ARBA" id="ARBA00022801"/>
    </source>
</evidence>
<dbReference type="InterPro" id="IPR015883">
    <property type="entry name" value="Glyco_hydro_20_cat"/>
</dbReference>
<dbReference type="SUPFAM" id="SSF51445">
    <property type="entry name" value="(Trans)glycosidases"/>
    <property type="match status" value="1"/>
</dbReference>
<dbReference type="GO" id="GO:0004563">
    <property type="term" value="F:beta-N-acetylhexosaminidase activity"/>
    <property type="evidence" value="ECO:0007669"/>
    <property type="project" value="UniProtKB-EC"/>
</dbReference>
<gene>
    <name evidence="9" type="ORF">AFR_06925</name>
</gene>
<dbReference type="Pfam" id="PF02838">
    <property type="entry name" value="Glyco_hydro_20b"/>
    <property type="match status" value="1"/>
</dbReference>
<evidence type="ECO:0000256" key="2">
    <source>
        <dbReference type="ARBA" id="ARBA00006285"/>
    </source>
</evidence>
<protein>
    <recommendedName>
        <fullName evidence="3">beta-N-acetylhexosaminidase</fullName>
        <ecNumber evidence="3">3.2.1.52</ecNumber>
    </recommendedName>
</protein>
<sequence length="498" mass="54103">MSEPVFERRGLGDVIPAPAEVRPDQAVTFTIDEGTAIRTAPGSPEAHRVGEHLAAVLRPATGFALPVGAGDGTIALLLDGDDTLGDEGYELEIAADGVTARAAAPAGLFAAVQTIRQLLPAEIEAGTPQAGAWTLPGGRITDRPRFAYRGAMLDIARHFFGVDEIKSYVDSLVQFKINHLHLHLTDDQGWRLEIDGWPLLTEISGGAGTGVDGTGPGFLTKADYTELVAYAEERFVTIVPEIDMPGHVNAAQHAYPELTADGVAVPQRTDSEVGYSSFVAGKEETYAFLDDVIREVAALTPGPYLHIGGDEAQATTAEDYRTFIQRVLPLVAKYEKRVVGWHEMAGVELPETAIPQYWRIEATDEGTARAAANGSKVIMSPADRTYLDMKYTAESPLGLDWAGTIDVERAYGWDPADRLPGVGEEHLLGVEAPLWSETLRSLTDVETMTYPRLPAIAEIGWSPRVTHDWESFRTRLAAFGPRWRRQGVAFHASPEIPW</sequence>
<dbReference type="AlphaFoldDB" id="U5VS49"/>
<dbReference type="KEGG" id="afs:AFR_06925"/>
<proteinExistence type="inferred from homology"/>
<dbReference type="Gene3D" id="3.30.379.10">
    <property type="entry name" value="Chitobiase/beta-hexosaminidase domain 2-like"/>
    <property type="match status" value="1"/>
</dbReference>
<dbReference type="PRINTS" id="PR00738">
    <property type="entry name" value="GLHYDRLASE20"/>
</dbReference>
<dbReference type="EC" id="3.2.1.52" evidence="3"/>
<evidence type="ECO:0000256" key="3">
    <source>
        <dbReference type="ARBA" id="ARBA00012663"/>
    </source>
</evidence>
<dbReference type="PANTHER" id="PTHR22600">
    <property type="entry name" value="BETA-HEXOSAMINIDASE"/>
    <property type="match status" value="1"/>
</dbReference>
<comment type="catalytic activity">
    <reaction evidence="1">
        <text>Hydrolysis of terminal non-reducing N-acetyl-D-hexosamine residues in N-acetyl-beta-D-hexosaminides.</text>
        <dbReference type="EC" id="3.2.1.52"/>
    </reaction>
</comment>
<evidence type="ECO:0000256" key="6">
    <source>
        <dbReference type="PIRSR" id="PIRSR625705-1"/>
    </source>
</evidence>
<dbReference type="InterPro" id="IPR025705">
    <property type="entry name" value="Beta_hexosaminidase_sua/sub"/>
</dbReference>
<keyword evidence="5" id="KW-0326">Glycosidase</keyword>
<dbReference type="RefSeq" id="WP_023359205.1">
    <property type="nucleotide sequence ID" value="NC_022657.1"/>
</dbReference>
<dbReference type="Gene3D" id="3.20.20.80">
    <property type="entry name" value="Glycosidases"/>
    <property type="match status" value="1"/>
</dbReference>
<dbReference type="Proteomes" id="UP000017746">
    <property type="component" value="Chromosome"/>
</dbReference>
<feature type="domain" description="Beta-hexosaminidase bacterial type N-terminal" evidence="8">
    <location>
        <begin position="13"/>
        <end position="142"/>
    </location>
</feature>
<comment type="similarity">
    <text evidence="2">Belongs to the glycosyl hydrolase 20 family.</text>
</comment>
<dbReference type="InterPro" id="IPR029018">
    <property type="entry name" value="Hex-like_dom2"/>
</dbReference>
<keyword evidence="10" id="KW-1185">Reference proteome</keyword>
<dbReference type="OrthoDB" id="9763537at2"/>
<evidence type="ECO:0000256" key="1">
    <source>
        <dbReference type="ARBA" id="ARBA00001231"/>
    </source>
</evidence>
<dbReference type="InterPro" id="IPR015882">
    <property type="entry name" value="HEX_bac_N"/>
</dbReference>
<dbReference type="EMBL" id="CP006272">
    <property type="protein sequence ID" value="AGZ39674.1"/>
    <property type="molecule type" value="Genomic_DNA"/>
</dbReference>
<feature type="domain" description="Glycoside hydrolase family 20 catalytic" evidence="7">
    <location>
        <begin position="146"/>
        <end position="463"/>
    </location>
</feature>
<dbReference type="CDD" id="cd06568">
    <property type="entry name" value="GH20_SpHex_like"/>
    <property type="match status" value="1"/>
</dbReference>
<dbReference type="GO" id="GO:0005975">
    <property type="term" value="P:carbohydrate metabolic process"/>
    <property type="evidence" value="ECO:0007669"/>
    <property type="project" value="InterPro"/>
</dbReference>
<dbReference type="GO" id="GO:0030203">
    <property type="term" value="P:glycosaminoglycan metabolic process"/>
    <property type="evidence" value="ECO:0007669"/>
    <property type="project" value="TreeGrafter"/>
</dbReference>
<evidence type="ECO:0000313" key="9">
    <source>
        <dbReference type="EMBL" id="AGZ39674.1"/>
    </source>
</evidence>
<feature type="active site" description="Proton donor" evidence="6">
    <location>
        <position position="311"/>
    </location>
</feature>
<accession>U5VS49</accession>
<name>U5VS49_9ACTN</name>
<keyword evidence="4" id="KW-0378">Hydrolase</keyword>
<evidence type="ECO:0000313" key="10">
    <source>
        <dbReference type="Proteomes" id="UP000017746"/>
    </source>
</evidence>
<organism evidence="9 10">
    <name type="scientific">Actinoplanes friuliensis DSM 7358</name>
    <dbReference type="NCBI Taxonomy" id="1246995"/>
    <lineage>
        <taxon>Bacteria</taxon>
        <taxon>Bacillati</taxon>
        <taxon>Actinomycetota</taxon>
        <taxon>Actinomycetes</taxon>
        <taxon>Micromonosporales</taxon>
        <taxon>Micromonosporaceae</taxon>
        <taxon>Actinoplanes</taxon>
    </lineage>
</organism>
<evidence type="ECO:0000259" key="8">
    <source>
        <dbReference type="Pfam" id="PF02838"/>
    </source>
</evidence>
<dbReference type="SUPFAM" id="SSF55545">
    <property type="entry name" value="beta-N-acetylhexosaminidase-like domain"/>
    <property type="match status" value="1"/>
</dbReference>
<dbReference type="GO" id="GO:0016020">
    <property type="term" value="C:membrane"/>
    <property type="evidence" value="ECO:0007669"/>
    <property type="project" value="TreeGrafter"/>
</dbReference>
<dbReference type="PATRIC" id="fig|1246995.3.peg.1414"/>
<dbReference type="eggNOG" id="COG3525">
    <property type="taxonomic scope" value="Bacteria"/>
</dbReference>
<dbReference type="PANTHER" id="PTHR22600:SF57">
    <property type="entry name" value="BETA-N-ACETYLHEXOSAMINIDASE"/>
    <property type="match status" value="1"/>
</dbReference>
<evidence type="ECO:0000259" key="7">
    <source>
        <dbReference type="Pfam" id="PF00728"/>
    </source>
</evidence>
<reference evidence="9 10" key="1">
    <citation type="journal article" date="2014" name="J. Biotechnol.">
        <title>Complete genome sequence of the actinobacterium Actinoplanes friuliensis HAG 010964, producer of the lipopeptide antibiotic friulimycin.</title>
        <authorList>
            <person name="Ruckert C."/>
            <person name="Szczepanowski R."/>
            <person name="Albersmeier A."/>
            <person name="Goesmann A."/>
            <person name="Fischer N."/>
            <person name="Steinkamper A."/>
            <person name="Puhler A."/>
            <person name="Biener R."/>
            <person name="Schwartz D."/>
            <person name="Kalinowski J."/>
        </authorList>
    </citation>
    <scope>NUCLEOTIDE SEQUENCE [LARGE SCALE GENOMIC DNA]</scope>
    <source>
        <strain evidence="9 10">DSM 7358</strain>
    </source>
</reference>
<evidence type="ECO:0000256" key="5">
    <source>
        <dbReference type="ARBA" id="ARBA00023295"/>
    </source>
</evidence>
<dbReference type="InterPro" id="IPR017853">
    <property type="entry name" value="GH"/>
</dbReference>